<proteinExistence type="predicted"/>
<accession>A0A9W6TPK4</accession>
<feature type="region of interest" description="Disordered" evidence="1">
    <location>
        <begin position="273"/>
        <end position="399"/>
    </location>
</feature>
<feature type="compositionally biased region" description="Low complexity" evidence="1">
    <location>
        <begin position="278"/>
        <end position="295"/>
    </location>
</feature>
<sequence>MAPPSTSVGVGGDSPLRPPPAGVAEASAPSPPTTASTGDASGASSEPSLARPVDALSPVLGAASRSATDAPEAALGADSADSQTQGSVSSSGASGDGTRSSANAPEASSVPLGASRFSSVRWEDIEDIVTTGTDRTVRQVQESTQNHFLPLARLVVDLNRRPSLRTDYELDQRLEAAGSLSDSSQAAAVIEQRCHRLDKSLADTHRVIRHDRGQCKAGISSYAAQLRLLREYLEQSDRHSSVSGGASSASASAMPAAFATFLEELGALRLAIPPPPAASGSSEGSGLAPPASSGSLDETAAKSGSSTSLTVDSDDSDDTGPIVPFALHKGKGKRPAKSSAKLQSPPPTPKKKQRLGRPSVDLKARKAATQAASAVVSSSGPHQSVPSSLPAASPSTSSAPIAGIAVSADSDVLSFASIPSGSYPPFSPAPRTPASPASSASSTASTASLPSTPVVSRGITPGTEASVPVEINDDGGFGTDGAASEASVAPGRVFSSPVVSQPRRDGRPTRAASTTAGLRSMVAAEIEAAPDALVLGLATPLRMPAATQPSVASPASVPDPAESAAVHTATKANWMHDPIMLLYKRSAQSLVVGKPHHMGLLGSVKVLQNRSISNFHLKRCETSFSSGQVSTGPKVLIAHLIEGCTVDREVLDKPTIIIQCAEEACTPFFVFGNESSVIALSFFASARNPFCETAWDKKSTVGCTNILLVKLTLIRHSSKRLNNRSNVSRQESNDSPPKQKSSTNDLRPKIGTSEVWSASPLMNMSPRGSFTTAERESGISELSRSALNRVRPWVAVSVGEPPTAVSAASAIRTRSAKADQPPRG</sequence>
<feature type="region of interest" description="Disordered" evidence="1">
    <location>
        <begin position="799"/>
        <end position="824"/>
    </location>
</feature>
<keyword evidence="3" id="KW-1185">Reference proteome</keyword>
<feature type="region of interest" description="Disordered" evidence="1">
    <location>
        <begin position="1"/>
        <end position="110"/>
    </location>
</feature>
<feature type="compositionally biased region" description="Low complexity" evidence="1">
    <location>
        <begin position="33"/>
        <end position="45"/>
    </location>
</feature>
<dbReference type="Proteomes" id="UP001165121">
    <property type="component" value="Unassembled WGS sequence"/>
</dbReference>
<evidence type="ECO:0000313" key="2">
    <source>
        <dbReference type="EMBL" id="GMF16512.1"/>
    </source>
</evidence>
<feature type="compositionally biased region" description="Low complexity" evidence="1">
    <location>
        <begin position="434"/>
        <end position="453"/>
    </location>
</feature>
<feature type="compositionally biased region" description="Polar residues" evidence="1">
    <location>
        <begin position="723"/>
        <end position="745"/>
    </location>
</feature>
<dbReference type="AlphaFoldDB" id="A0A9W6TPK4"/>
<evidence type="ECO:0000256" key="1">
    <source>
        <dbReference type="SAM" id="MobiDB-lite"/>
    </source>
</evidence>
<gene>
    <name evidence="2" type="ORF">Pfra01_000083500</name>
</gene>
<protein>
    <submittedName>
        <fullName evidence="2">Unnamed protein product</fullName>
    </submittedName>
</protein>
<feature type="compositionally biased region" description="Polar residues" evidence="1">
    <location>
        <begin position="754"/>
        <end position="772"/>
    </location>
</feature>
<feature type="region of interest" description="Disordered" evidence="1">
    <location>
        <begin position="424"/>
        <end position="514"/>
    </location>
</feature>
<reference evidence="2" key="1">
    <citation type="submission" date="2023-04" db="EMBL/GenBank/DDBJ databases">
        <title>Phytophthora fragariaefolia NBRC 109709.</title>
        <authorList>
            <person name="Ichikawa N."/>
            <person name="Sato H."/>
            <person name="Tonouchi N."/>
        </authorList>
    </citation>
    <scope>NUCLEOTIDE SEQUENCE</scope>
    <source>
        <strain evidence="2">NBRC 109709</strain>
    </source>
</reference>
<organism evidence="2 3">
    <name type="scientific">Phytophthora fragariaefolia</name>
    <dbReference type="NCBI Taxonomy" id="1490495"/>
    <lineage>
        <taxon>Eukaryota</taxon>
        <taxon>Sar</taxon>
        <taxon>Stramenopiles</taxon>
        <taxon>Oomycota</taxon>
        <taxon>Peronosporomycetes</taxon>
        <taxon>Peronosporales</taxon>
        <taxon>Peronosporaceae</taxon>
        <taxon>Phytophthora</taxon>
    </lineage>
</organism>
<feature type="compositionally biased region" description="Low complexity" evidence="1">
    <location>
        <begin position="367"/>
        <end position="399"/>
    </location>
</feature>
<feature type="region of interest" description="Disordered" evidence="1">
    <location>
        <begin position="722"/>
        <end position="782"/>
    </location>
</feature>
<evidence type="ECO:0000313" key="3">
    <source>
        <dbReference type="Proteomes" id="UP001165121"/>
    </source>
</evidence>
<name>A0A9W6TPK4_9STRA</name>
<dbReference type="EMBL" id="BSXT01000067">
    <property type="protein sequence ID" value="GMF16512.1"/>
    <property type="molecule type" value="Genomic_DNA"/>
</dbReference>
<feature type="compositionally biased region" description="Low complexity" evidence="1">
    <location>
        <begin position="79"/>
        <end position="98"/>
    </location>
</feature>
<comment type="caution">
    <text evidence="2">The sequence shown here is derived from an EMBL/GenBank/DDBJ whole genome shotgun (WGS) entry which is preliminary data.</text>
</comment>